<evidence type="ECO:0000313" key="10">
    <source>
        <dbReference type="Proteomes" id="UP000265419"/>
    </source>
</evidence>
<gene>
    <name evidence="9" type="primary">soxR</name>
    <name evidence="9" type="ORF">DWB68_07035</name>
</gene>
<feature type="domain" description="HTH merR-type" evidence="8">
    <location>
        <begin position="7"/>
        <end position="75"/>
    </location>
</feature>
<evidence type="ECO:0000256" key="4">
    <source>
        <dbReference type="ARBA" id="ARBA00023014"/>
    </source>
</evidence>
<dbReference type="PROSITE" id="PS50937">
    <property type="entry name" value="HTH_MERR_2"/>
    <property type="match status" value="1"/>
</dbReference>
<dbReference type="Pfam" id="PF09278">
    <property type="entry name" value="MerR-DNA-bind"/>
    <property type="match status" value="1"/>
</dbReference>
<dbReference type="InterPro" id="IPR010211">
    <property type="entry name" value="Redox-sen_tscrpt-act_SoxR"/>
</dbReference>
<dbReference type="NCBIfam" id="TIGR01950">
    <property type="entry name" value="SoxR"/>
    <property type="match status" value="1"/>
</dbReference>
<dbReference type="Pfam" id="PF00376">
    <property type="entry name" value="MerR"/>
    <property type="match status" value="1"/>
</dbReference>
<dbReference type="InterPro" id="IPR009061">
    <property type="entry name" value="DNA-bd_dom_put_sf"/>
</dbReference>
<dbReference type="PRINTS" id="PR00040">
    <property type="entry name" value="HTHMERR"/>
</dbReference>
<keyword evidence="2" id="KW-0479">Metal-binding</keyword>
<name>A0A399JD52_9MICC</name>
<dbReference type="GO" id="GO:0051537">
    <property type="term" value="F:2 iron, 2 sulfur cluster binding"/>
    <property type="evidence" value="ECO:0007669"/>
    <property type="project" value="UniProtKB-KW"/>
</dbReference>
<evidence type="ECO:0000256" key="3">
    <source>
        <dbReference type="ARBA" id="ARBA00023004"/>
    </source>
</evidence>
<dbReference type="InterPro" id="IPR047057">
    <property type="entry name" value="MerR_fam"/>
</dbReference>
<organism evidence="9 10">
    <name type="scientific">Galactobacter valiniphilus</name>
    <dbReference type="NCBI Taxonomy" id="2676122"/>
    <lineage>
        <taxon>Bacteria</taxon>
        <taxon>Bacillati</taxon>
        <taxon>Actinomycetota</taxon>
        <taxon>Actinomycetes</taxon>
        <taxon>Micrococcales</taxon>
        <taxon>Micrococcaceae</taxon>
        <taxon>Galactobacter</taxon>
    </lineage>
</organism>
<dbReference type="EMBL" id="QQXK01000011">
    <property type="protein sequence ID" value="RII42497.1"/>
    <property type="molecule type" value="Genomic_DNA"/>
</dbReference>
<proteinExistence type="predicted"/>
<keyword evidence="3" id="KW-0408">Iron</keyword>
<dbReference type="Proteomes" id="UP000265419">
    <property type="component" value="Unassembled WGS sequence"/>
</dbReference>
<comment type="caution">
    <text evidence="9">The sequence shown here is derived from an EMBL/GenBank/DDBJ whole genome shotgun (WGS) entry which is preliminary data.</text>
</comment>
<reference evidence="9 10" key="1">
    <citation type="submission" date="2018-07" db="EMBL/GenBank/DDBJ databases">
        <title>Arthrobacter sp. nov., isolated from raw cow's milk with high bacterial count.</title>
        <authorList>
            <person name="Hahne J."/>
            <person name="Isele D."/>
            <person name="Lipski A."/>
        </authorList>
    </citation>
    <scope>NUCLEOTIDE SEQUENCE [LARGE SCALE GENOMIC DNA]</scope>
    <source>
        <strain evidence="9 10">JZ R-35</strain>
    </source>
</reference>
<evidence type="ECO:0000313" key="9">
    <source>
        <dbReference type="EMBL" id="RII42497.1"/>
    </source>
</evidence>
<evidence type="ECO:0000256" key="5">
    <source>
        <dbReference type="ARBA" id="ARBA00023015"/>
    </source>
</evidence>
<dbReference type="GO" id="GO:0046872">
    <property type="term" value="F:metal ion binding"/>
    <property type="evidence" value="ECO:0007669"/>
    <property type="project" value="UniProtKB-KW"/>
</dbReference>
<dbReference type="AlphaFoldDB" id="A0A399JD52"/>
<protein>
    <submittedName>
        <fullName evidence="9">Redox-sensitive transcriptional activator SoxR</fullName>
    </submittedName>
</protein>
<dbReference type="GO" id="GO:0003677">
    <property type="term" value="F:DNA binding"/>
    <property type="evidence" value="ECO:0007669"/>
    <property type="project" value="UniProtKB-KW"/>
</dbReference>
<evidence type="ECO:0000256" key="1">
    <source>
        <dbReference type="ARBA" id="ARBA00022714"/>
    </source>
</evidence>
<dbReference type="PANTHER" id="PTHR30204">
    <property type="entry name" value="REDOX-CYCLING DRUG-SENSING TRANSCRIPTIONAL ACTIVATOR SOXR"/>
    <property type="match status" value="1"/>
</dbReference>
<dbReference type="InterPro" id="IPR015358">
    <property type="entry name" value="Tscrpt_reg_MerR_DNA-bd"/>
</dbReference>
<keyword evidence="5" id="KW-0805">Transcription regulation</keyword>
<evidence type="ECO:0000259" key="8">
    <source>
        <dbReference type="PROSITE" id="PS50937"/>
    </source>
</evidence>
<evidence type="ECO:0000256" key="7">
    <source>
        <dbReference type="ARBA" id="ARBA00023163"/>
    </source>
</evidence>
<evidence type="ECO:0000256" key="2">
    <source>
        <dbReference type="ARBA" id="ARBA00022723"/>
    </source>
</evidence>
<dbReference type="InterPro" id="IPR000551">
    <property type="entry name" value="MerR-type_HTH_dom"/>
</dbReference>
<dbReference type="RefSeq" id="WP_119424439.1">
    <property type="nucleotide sequence ID" value="NZ_QQXK01000011.1"/>
</dbReference>
<accession>A0A399JD52</accession>
<dbReference type="Gene3D" id="1.10.1660.10">
    <property type="match status" value="1"/>
</dbReference>
<keyword evidence="10" id="KW-1185">Reference proteome</keyword>
<dbReference type="SUPFAM" id="SSF46955">
    <property type="entry name" value="Putative DNA-binding domain"/>
    <property type="match status" value="1"/>
</dbReference>
<dbReference type="PROSITE" id="PS00552">
    <property type="entry name" value="HTH_MERR_1"/>
    <property type="match status" value="1"/>
</dbReference>
<keyword evidence="6" id="KW-0238">DNA-binding</keyword>
<keyword evidence="4" id="KW-0411">Iron-sulfur</keyword>
<keyword evidence="1" id="KW-0001">2Fe-2S</keyword>
<keyword evidence="7" id="KW-0804">Transcription</keyword>
<dbReference type="GO" id="GO:0003700">
    <property type="term" value="F:DNA-binding transcription factor activity"/>
    <property type="evidence" value="ECO:0007669"/>
    <property type="project" value="InterPro"/>
</dbReference>
<dbReference type="PANTHER" id="PTHR30204:SF0">
    <property type="entry name" value="REDOX-SENSITIVE TRANSCRIPTIONAL ACTIVATOR SOXR"/>
    <property type="match status" value="1"/>
</dbReference>
<evidence type="ECO:0000256" key="6">
    <source>
        <dbReference type="ARBA" id="ARBA00023125"/>
    </source>
</evidence>
<dbReference type="SMART" id="SM00422">
    <property type="entry name" value="HTH_MERR"/>
    <property type="match status" value="1"/>
</dbReference>
<dbReference type="GO" id="GO:0006979">
    <property type="term" value="P:response to oxidative stress"/>
    <property type="evidence" value="ECO:0007669"/>
    <property type="project" value="InterPro"/>
</dbReference>
<sequence length="157" mass="17254">MKDSGDLLAIGEVARRSGLAVSAIRYYEQLGLIASERTGGGQRRFHRFVLRRLAVIHAAQRVGVPLARIAADLKPFPLDAPLSKRDWVRLSKAWRPLLEARIAELSAIRDGLSMCIGCGCLSMRQCAVYNPDDALGADAAGPRRLFPRLEDEGDLPF</sequence>